<keyword evidence="3" id="KW-0498">Mitosis</keyword>
<dbReference type="GO" id="GO:0016567">
    <property type="term" value="P:protein ubiquitination"/>
    <property type="evidence" value="ECO:0007669"/>
    <property type="project" value="TreeGrafter"/>
</dbReference>
<name>A0AAV2ZFW1_9STRA</name>
<dbReference type="Pfam" id="PF12895">
    <property type="entry name" value="ANAPC3"/>
    <property type="match status" value="1"/>
</dbReference>
<protein>
    <submittedName>
        <fullName evidence="8">Uncharacterized protein</fullName>
    </submittedName>
</protein>
<dbReference type="GO" id="GO:0005680">
    <property type="term" value="C:anaphase-promoting complex"/>
    <property type="evidence" value="ECO:0007669"/>
    <property type="project" value="TreeGrafter"/>
</dbReference>
<dbReference type="Pfam" id="PF13424">
    <property type="entry name" value="TPR_12"/>
    <property type="match status" value="1"/>
</dbReference>
<gene>
    <name evidence="8" type="ORF">N0F65_006923</name>
</gene>
<evidence type="ECO:0000313" key="8">
    <source>
        <dbReference type="EMBL" id="DBA04921.1"/>
    </source>
</evidence>
<dbReference type="PANTHER" id="PTHR12558">
    <property type="entry name" value="CELL DIVISION CYCLE 16,23,27"/>
    <property type="match status" value="1"/>
</dbReference>
<reference evidence="8" key="1">
    <citation type="submission" date="2022-11" db="EMBL/GenBank/DDBJ databases">
        <authorList>
            <person name="Morgan W.R."/>
            <person name="Tartar A."/>
        </authorList>
    </citation>
    <scope>NUCLEOTIDE SEQUENCE</scope>
    <source>
        <strain evidence="8">ARSEF 373</strain>
    </source>
</reference>
<keyword evidence="5 7" id="KW-0802">TPR repeat</keyword>
<keyword evidence="4" id="KW-0833">Ubl conjugation pathway</keyword>
<dbReference type="Proteomes" id="UP001146120">
    <property type="component" value="Unassembled WGS sequence"/>
</dbReference>
<proteinExistence type="predicted"/>
<dbReference type="SUPFAM" id="SSF48452">
    <property type="entry name" value="TPR-like"/>
    <property type="match status" value="2"/>
</dbReference>
<dbReference type="SMART" id="SM00028">
    <property type="entry name" value="TPR"/>
    <property type="match status" value="9"/>
</dbReference>
<evidence type="ECO:0000256" key="7">
    <source>
        <dbReference type="PROSITE-ProRule" id="PRU00339"/>
    </source>
</evidence>
<feature type="repeat" description="TPR" evidence="7">
    <location>
        <begin position="601"/>
        <end position="634"/>
    </location>
</feature>
<accession>A0AAV2ZFW1</accession>
<comment type="caution">
    <text evidence="8">The sequence shown here is derived from an EMBL/GenBank/DDBJ whole genome shotgun (WGS) entry which is preliminary data.</text>
</comment>
<dbReference type="PROSITE" id="PS50005">
    <property type="entry name" value="TPR"/>
    <property type="match status" value="4"/>
</dbReference>
<evidence type="ECO:0000256" key="3">
    <source>
        <dbReference type="ARBA" id="ARBA00022776"/>
    </source>
</evidence>
<keyword evidence="6" id="KW-0131">Cell cycle</keyword>
<dbReference type="GO" id="GO:0005737">
    <property type="term" value="C:cytoplasm"/>
    <property type="evidence" value="ECO:0007669"/>
    <property type="project" value="TreeGrafter"/>
</dbReference>
<dbReference type="PROSITE" id="PS50293">
    <property type="entry name" value="TPR_REGION"/>
    <property type="match status" value="2"/>
</dbReference>
<dbReference type="AlphaFoldDB" id="A0AAV2ZFW1"/>
<evidence type="ECO:0000256" key="4">
    <source>
        <dbReference type="ARBA" id="ARBA00022786"/>
    </source>
</evidence>
<dbReference type="PANTHER" id="PTHR12558:SF9">
    <property type="entry name" value="CELL DIVISION CYCLE PROTEIN 16 HOMOLOG"/>
    <property type="match status" value="1"/>
</dbReference>
<evidence type="ECO:0000313" key="9">
    <source>
        <dbReference type="Proteomes" id="UP001146120"/>
    </source>
</evidence>
<feature type="repeat" description="TPR" evidence="7">
    <location>
        <begin position="525"/>
        <end position="558"/>
    </location>
</feature>
<keyword evidence="1" id="KW-0132">Cell division</keyword>
<reference evidence="8" key="2">
    <citation type="journal article" date="2023" name="Microbiol Resour">
        <title>Decontamination and Annotation of the Draft Genome Sequence of the Oomycete Lagenidium giganteum ARSEF 373.</title>
        <authorList>
            <person name="Morgan W.R."/>
            <person name="Tartar A."/>
        </authorList>
    </citation>
    <scope>NUCLEOTIDE SEQUENCE</scope>
    <source>
        <strain evidence="8">ARSEF 373</strain>
    </source>
</reference>
<keyword evidence="9" id="KW-1185">Reference proteome</keyword>
<evidence type="ECO:0000256" key="5">
    <source>
        <dbReference type="ARBA" id="ARBA00022803"/>
    </source>
</evidence>
<evidence type="ECO:0000256" key="1">
    <source>
        <dbReference type="ARBA" id="ARBA00022618"/>
    </source>
</evidence>
<dbReference type="Gene3D" id="1.25.40.10">
    <property type="entry name" value="Tetratricopeptide repeat domain"/>
    <property type="match status" value="1"/>
</dbReference>
<feature type="repeat" description="TPR" evidence="7">
    <location>
        <begin position="567"/>
        <end position="600"/>
    </location>
</feature>
<dbReference type="GO" id="GO:0045842">
    <property type="term" value="P:positive regulation of mitotic metaphase/anaphase transition"/>
    <property type="evidence" value="ECO:0007669"/>
    <property type="project" value="TreeGrafter"/>
</dbReference>
<dbReference type="Pfam" id="PF13181">
    <property type="entry name" value="TPR_8"/>
    <property type="match status" value="1"/>
</dbReference>
<dbReference type="EMBL" id="DAKRPA010000004">
    <property type="protein sequence ID" value="DBA04921.1"/>
    <property type="molecule type" value="Genomic_DNA"/>
</dbReference>
<evidence type="ECO:0000256" key="2">
    <source>
        <dbReference type="ARBA" id="ARBA00022737"/>
    </source>
</evidence>
<dbReference type="InterPro" id="IPR019734">
    <property type="entry name" value="TPR_rpt"/>
</dbReference>
<evidence type="ECO:0000256" key="6">
    <source>
        <dbReference type="ARBA" id="ARBA00023306"/>
    </source>
</evidence>
<dbReference type="InterPro" id="IPR011990">
    <property type="entry name" value="TPR-like_helical_dom_sf"/>
</dbReference>
<organism evidence="8 9">
    <name type="scientific">Lagenidium giganteum</name>
    <dbReference type="NCBI Taxonomy" id="4803"/>
    <lineage>
        <taxon>Eukaryota</taxon>
        <taxon>Sar</taxon>
        <taxon>Stramenopiles</taxon>
        <taxon>Oomycota</taxon>
        <taxon>Peronosporomycetes</taxon>
        <taxon>Pythiales</taxon>
        <taxon>Pythiaceae</taxon>
    </lineage>
</organism>
<dbReference type="GO" id="GO:0051301">
    <property type="term" value="P:cell division"/>
    <property type="evidence" value="ECO:0007669"/>
    <property type="project" value="UniProtKB-KW"/>
</dbReference>
<sequence>MIQVTTHRPVSGSELVFRTSPTISFETERKRKRVQFEAAAGISGDVGAASPAIRTPEHDSAVTARANMAWNDTTSPFPPSAERVRNPRFSGHIANKRQNDDRQAKPEVPLDATELARISAKLRGLVRSSIMRHHMSSALFYADKLLTMSNGDANDVLMFADACYLNREYHRAIHAIKQSTLLHFSEVNDLTDLNLRALLLLGQCMLAIKQKEECLEMLTRVLPEEAGAIVRLAQRQGASDNLEEHETSVNIVASLALLMGETYEAVGNRENAAYYFRTALQCDVKCCQAFIHLVDKQMMSSVEEKNFIASLAFASPETQLVGRLYESHISKYDVEPPIEEKFARIEVPFHLEGNLELSIAKGDSYYYQHDIQKAHEICEWVRERDPYNFRMISLYVATMVELGTKRELYHYAHQMVDVYPKKAAAWYTVGCYYLLVQKFEAAQRYFHKATTLEPGYAPAWIGFGNSFAAQDESDQAMSSYRTASSLFPGCHLPPLFIGMEHLRTNNLIQALEFIKQASMICPSDPLVYNELGAVYYKQKNYPKAIEMFTKALDLCKHLPERLLETWEPTMFNLGYAYRKVRKYDKAIQYFQSALRLNPRNASIHAALGFTFHMKGSLAEAIESYHTALAYNPEETLAGEMITVAFDESLGSSHLSFEMFGEQYPTSSVGRVNALAATSTKQQDKVKRTLNLDQSFSSIEPSQHSVMYSSIDFSEDSSMNVDD</sequence>
<feature type="repeat" description="TPR" evidence="7">
    <location>
        <begin position="423"/>
        <end position="456"/>
    </location>
</feature>
<dbReference type="GO" id="GO:0031145">
    <property type="term" value="P:anaphase-promoting complex-dependent catabolic process"/>
    <property type="evidence" value="ECO:0007669"/>
    <property type="project" value="TreeGrafter"/>
</dbReference>
<keyword evidence="2" id="KW-0677">Repeat</keyword>